<keyword evidence="2" id="KW-1185">Reference proteome</keyword>
<gene>
    <name evidence="1" type="ORF">HDF16_005127</name>
</gene>
<evidence type="ECO:0000313" key="2">
    <source>
        <dbReference type="Proteomes" id="UP000540989"/>
    </source>
</evidence>
<protein>
    <submittedName>
        <fullName evidence="1">Uncharacterized protein</fullName>
    </submittedName>
</protein>
<evidence type="ECO:0000313" key="1">
    <source>
        <dbReference type="EMBL" id="MBB5060391.1"/>
    </source>
</evidence>
<accession>A0A7W8E682</accession>
<organism evidence="1 2">
    <name type="scientific">Granulicella aggregans</name>
    <dbReference type="NCBI Taxonomy" id="474949"/>
    <lineage>
        <taxon>Bacteria</taxon>
        <taxon>Pseudomonadati</taxon>
        <taxon>Acidobacteriota</taxon>
        <taxon>Terriglobia</taxon>
        <taxon>Terriglobales</taxon>
        <taxon>Acidobacteriaceae</taxon>
        <taxon>Granulicella</taxon>
    </lineage>
</organism>
<sequence>MYRPVPRSEISDALEHLRDLHRQITPSNSRERHAAERRELLTKNLLSNLHRMREHPTLSMLLEIADMFSLTVEGAHRLFGYDLGVFGDYDRQLNAGRTRIVESYTFERDRLSDVPLNLAPAESFTSDSTLRELVRSWQRDVPMRSLRGAMWRRPHAFYVQVGTEDSLGSSLPPGAVALVEPIDAEELRQPQPRSIYLLQFPNGYRCSGCMVIRGKLYLLTSERTYAGPQEFSYPGSVRIAGRIRMFATQLPLPEYSTVSLAKYHGSGELLLPWEHETRDRLLATMYRRFQRSHDEERSVRQFLEMEFRSKVSERTLRRYRSPNRSEPHVDVLLTLALMHSTRYTDALQSGGYTIRDTSRFSLEFLLMTKTYADLLVSPLIASTPIPREVWETRRQEFAEWPSLLAVKFPKLRIWDDRVIRLAKEKAIEGLNPVIKPGSWMLLEPLSSVPDTRGDARKQGWSQPIYVLRRGMEIICGRLVREGNRFVLLANPKDVSSKIMLDADDLRDVSRVSGVAVPV</sequence>
<proteinExistence type="predicted"/>
<comment type="caution">
    <text evidence="1">The sequence shown here is derived from an EMBL/GenBank/DDBJ whole genome shotgun (WGS) entry which is preliminary data.</text>
</comment>
<dbReference type="Proteomes" id="UP000540989">
    <property type="component" value="Unassembled WGS sequence"/>
</dbReference>
<name>A0A7W8E682_9BACT</name>
<dbReference type="RefSeq" id="WP_246410007.1">
    <property type="nucleotide sequence ID" value="NZ_JACHIP010000013.1"/>
</dbReference>
<dbReference type="EMBL" id="JACHIP010000013">
    <property type="protein sequence ID" value="MBB5060391.1"/>
    <property type="molecule type" value="Genomic_DNA"/>
</dbReference>
<reference evidence="1 2" key="1">
    <citation type="submission" date="2020-08" db="EMBL/GenBank/DDBJ databases">
        <title>Genomic Encyclopedia of Type Strains, Phase IV (KMG-V): Genome sequencing to study the core and pangenomes of soil and plant-associated prokaryotes.</title>
        <authorList>
            <person name="Whitman W."/>
        </authorList>
    </citation>
    <scope>NUCLEOTIDE SEQUENCE [LARGE SCALE GENOMIC DNA]</scope>
    <source>
        <strain evidence="1 2">M8UP14</strain>
    </source>
</reference>
<dbReference type="AlphaFoldDB" id="A0A7W8E682"/>